<comment type="similarity">
    <text evidence="4 10">Belongs to the glycosyl hydrolase 13 family. GlgB subfamily.</text>
</comment>
<comment type="catalytic activity">
    <reaction evidence="1 10">
        <text>Transfers a segment of a (1-&gt;4)-alpha-D-glucan chain to a primary hydroxy group in a similar glucan chain.</text>
        <dbReference type="EC" id="2.4.1.18"/>
    </reaction>
</comment>
<dbReference type="InterPro" id="IPR004193">
    <property type="entry name" value="Glyco_hydro_13_N"/>
</dbReference>
<evidence type="ECO:0000256" key="4">
    <source>
        <dbReference type="ARBA" id="ARBA00009000"/>
    </source>
</evidence>
<evidence type="ECO:0000256" key="10">
    <source>
        <dbReference type="HAMAP-Rule" id="MF_00685"/>
    </source>
</evidence>
<dbReference type="InterPro" id="IPR006048">
    <property type="entry name" value="A-amylase/branching_C"/>
</dbReference>
<comment type="pathway">
    <text evidence="3 10">Glycan biosynthesis; glycogen biosynthesis.</text>
</comment>
<dbReference type="Gene3D" id="3.20.20.80">
    <property type="entry name" value="Glycosidases"/>
    <property type="match status" value="1"/>
</dbReference>
<dbReference type="KEGG" id="gbi:PG2T_01035"/>
<dbReference type="GO" id="GO:0005829">
    <property type="term" value="C:cytosol"/>
    <property type="evidence" value="ECO:0007669"/>
    <property type="project" value="TreeGrafter"/>
</dbReference>
<dbReference type="EMBL" id="CP014671">
    <property type="protein sequence ID" value="ANX05428.1"/>
    <property type="molecule type" value="Genomic_DNA"/>
</dbReference>
<feature type="active site" description="Nucleophile" evidence="10 11">
    <location>
        <position position="401"/>
    </location>
</feature>
<dbReference type="InterPro" id="IPR054169">
    <property type="entry name" value="GlgB_N"/>
</dbReference>
<dbReference type="Gene3D" id="2.60.40.1180">
    <property type="entry name" value="Golgi alpha-mannosidase II"/>
    <property type="match status" value="1"/>
</dbReference>
<keyword evidence="8 10" id="KW-0320">Glycogen biosynthesis</keyword>
<evidence type="ECO:0000256" key="11">
    <source>
        <dbReference type="PIRSR" id="PIRSR000463-1"/>
    </source>
</evidence>
<dbReference type="InterPro" id="IPR017853">
    <property type="entry name" value="GH"/>
</dbReference>
<evidence type="ECO:0000259" key="12">
    <source>
        <dbReference type="SMART" id="SM00642"/>
    </source>
</evidence>
<dbReference type="NCBIfam" id="TIGR01515">
    <property type="entry name" value="branching_enzym"/>
    <property type="match status" value="1"/>
</dbReference>
<dbReference type="UniPathway" id="UPA00164"/>
<dbReference type="InterPro" id="IPR044143">
    <property type="entry name" value="GlgB_N_E_set_prok"/>
</dbReference>
<organism evidence="13 14">
    <name type="scientific">Immundisolibacter cernigliae</name>
    <dbReference type="NCBI Taxonomy" id="1810504"/>
    <lineage>
        <taxon>Bacteria</taxon>
        <taxon>Pseudomonadati</taxon>
        <taxon>Pseudomonadota</taxon>
        <taxon>Gammaproteobacteria</taxon>
        <taxon>Immundisolibacterales</taxon>
        <taxon>Immundisolibacteraceae</taxon>
        <taxon>Immundisolibacter</taxon>
    </lineage>
</organism>
<dbReference type="SMART" id="SM00642">
    <property type="entry name" value="Aamy"/>
    <property type="match status" value="1"/>
</dbReference>
<dbReference type="FunFam" id="3.20.20.80:FF:000003">
    <property type="entry name" value="1,4-alpha-glucan branching enzyme GlgB"/>
    <property type="match status" value="1"/>
</dbReference>
<dbReference type="PIRSF" id="PIRSF000463">
    <property type="entry name" value="GlgB"/>
    <property type="match status" value="1"/>
</dbReference>
<dbReference type="InterPro" id="IPR014756">
    <property type="entry name" value="Ig_E-set"/>
</dbReference>
<evidence type="ECO:0000256" key="5">
    <source>
        <dbReference type="ARBA" id="ARBA00022600"/>
    </source>
</evidence>
<dbReference type="FunFam" id="2.60.40.10:FF:000169">
    <property type="entry name" value="1,4-alpha-glucan branching enzyme GlgB"/>
    <property type="match status" value="1"/>
</dbReference>
<keyword evidence="14" id="KW-1185">Reference proteome</keyword>
<feature type="active site" description="Proton donor" evidence="10 11">
    <location>
        <position position="454"/>
    </location>
</feature>
<evidence type="ECO:0000256" key="1">
    <source>
        <dbReference type="ARBA" id="ARBA00000826"/>
    </source>
</evidence>
<dbReference type="SUPFAM" id="SSF81296">
    <property type="entry name" value="E set domains"/>
    <property type="match status" value="1"/>
</dbReference>
<dbReference type="InterPro" id="IPR013783">
    <property type="entry name" value="Ig-like_fold"/>
</dbReference>
<keyword evidence="7 10" id="KW-0808">Transferase</keyword>
<dbReference type="NCBIfam" id="NF008967">
    <property type="entry name" value="PRK12313.1"/>
    <property type="match status" value="1"/>
</dbReference>
<dbReference type="GO" id="GO:0043169">
    <property type="term" value="F:cation binding"/>
    <property type="evidence" value="ECO:0007669"/>
    <property type="project" value="InterPro"/>
</dbReference>
<dbReference type="InterPro" id="IPR006047">
    <property type="entry name" value="GH13_cat_dom"/>
</dbReference>
<comment type="function">
    <text evidence="2 10">Catalyzes the formation of the alpha-1,6-glucosidic linkages in glycogen by scission of a 1,4-alpha-linked oligosaccharide from growing alpha-1,4-glucan chains and the subsequent attachment of the oligosaccharide to the alpha-1,6 position.</text>
</comment>
<dbReference type="InterPro" id="IPR013780">
    <property type="entry name" value="Glyco_hydro_b"/>
</dbReference>
<reference evidence="14" key="1">
    <citation type="submission" date="2016-03" db="EMBL/GenBank/DDBJ databases">
        <title>Complete genome sequence of Solimmundus cernigliae, representing a novel lineage of polycyclic aromatic hydrocarbon degraders within the Gammaproteobacteria.</title>
        <authorList>
            <person name="Singleton D.R."/>
            <person name="Dickey A.N."/>
            <person name="Scholl E.H."/>
            <person name="Wright F.A."/>
            <person name="Aitken M.D."/>
        </authorList>
    </citation>
    <scope>NUCLEOTIDE SEQUENCE [LARGE SCALE GENOMIC DNA]</scope>
    <source>
        <strain evidence="14">TR3.2</strain>
    </source>
</reference>
<dbReference type="HAMAP" id="MF_00685">
    <property type="entry name" value="GlgB"/>
    <property type="match status" value="1"/>
</dbReference>
<evidence type="ECO:0000313" key="13">
    <source>
        <dbReference type="EMBL" id="ANX05428.1"/>
    </source>
</evidence>
<dbReference type="AlphaFoldDB" id="A0A1B1YXG5"/>
<sequence>MSIPELPAAELRRLADGRLYDPFTLLGRHGAALRVCCPGARRVWLSDAPDPPLRRLPDSDIFEGNPGDRSLPEHYTVCWQDAAGHSRQAVDPYTFPPQLAEFDLHLLREGRHWHPQNFLGAHPRRVDGIDGVLFAVWAPNADGVSVVGDWNGWDGRWQPMRCRGDSGVWELFVPGVTAGALYKFELRTAGGLLLKADPYARAGELRPSTASRVTANSVYRWGDQDWLQRRAESDWRHAPMSVYELHLGSWRRRPDGGFLSYAELAEQLVPYVADLGFTHVELLPVTEHPYDASWGYQCTGYFAPTSRHGDPDGLRLLIDRLHQAGIGVILDWVPAHFPRDAHALARFDGTALYEHEDPRLGEHPDWGTLVFNYGRAEVKSFLIGSALHWVEAFHVDALRVDAVASMLYLDYSREPGQWLPNRYGGNENLEAVEFLREVCGVVQGQNPGALMIAEESTAWPQVSRPPWTGGLGFALKWNMGWMHDTLDYFQHDPVHRMYHHDRLTFGMLYAYTENFVLPLSHDEVVHGKRALLSKMPGDDWQKFANLRLLYAYQFTFPGKKLLFMGSEFGQWTEWNHDTALDWPLLDFDTHRGVHAVLRDLARLYREHPALHSHEFEPQGFEWVDCHDAAQSVVSYLRHGGGRTLLVVLNFTPIVRHAYRLGVPRPGWYRELLNSDSAYYGGSNVGNSGAHAQAIPWMSRPWSITLDLPPLAALVLELP</sequence>
<evidence type="ECO:0000256" key="6">
    <source>
        <dbReference type="ARBA" id="ARBA00022676"/>
    </source>
</evidence>
<keyword evidence="5 10" id="KW-0321">Glycogen metabolism</keyword>
<dbReference type="SUPFAM" id="SSF51445">
    <property type="entry name" value="(Trans)glycosidases"/>
    <property type="match status" value="1"/>
</dbReference>
<dbReference type="GO" id="GO:0003844">
    <property type="term" value="F:1,4-alpha-glucan branching enzyme activity"/>
    <property type="evidence" value="ECO:0007669"/>
    <property type="project" value="UniProtKB-UniRule"/>
</dbReference>
<feature type="domain" description="Glycosyl hydrolase family 13 catalytic" evidence="12">
    <location>
        <begin position="244"/>
        <end position="602"/>
    </location>
</feature>
<evidence type="ECO:0000256" key="9">
    <source>
        <dbReference type="ARBA" id="ARBA00023277"/>
    </source>
</evidence>
<dbReference type="CDD" id="cd02855">
    <property type="entry name" value="E_set_GBE_prok_N"/>
    <property type="match status" value="1"/>
</dbReference>
<dbReference type="PANTHER" id="PTHR43651">
    <property type="entry name" value="1,4-ALPHA-GLUCAN-BRANCHING ENZYME"/>
    <property type="match status" value="1"/>
</dbReference>
<evidence type="ECO:0000256" key="3">
    <source>
        <dbReference type="ARBA" id="ARBA00004964"/>
    </source>
</evidence>
<evidence type="ECO:0000313" key="14">
    <source>
        <dbReference type="Proteomes" id="UP000092952"/>
    </source>
</evidence>
<dbReference type="Proteomes" id="UP000092952">
    <property type="component" value="Chromosome"/>
</dbReference>
<evidence type="ECO:0000256" key="8">
    <source>
        <dbReference type="ARBA" id="ARBA00023056"/>
    </source>
</evidence>
<gene>
    <name evidence="10" type="primary">glgB</name>
    <name evidence="13" type="ORF">PG2T_01035</name>
</gene>
<dbReference type="InterPro" id="IPR037439">
    <property type="entry name" value="Branching_enzy"/>
</dbReference>
<protein>
    <recommendedName>
        <fullName evidence="10">1,4-alpha-glucan branching enzyme GlgB</fullName>
        <ecNumber evidence="10">2.4.1.18</ecNumber>
    </recommendedName>
    <alternativeName>
        <fullName evidence="10">1,4-alpha-D-glucan:1,4-alpha-D-glucan 6-glucosyl-transferase</fullName>
    </alternativeName>
    <alternativeName>
        <fullName evidence="10">Alpha-(1-&gt;4)-glucan branching enzyme</fullName>
    </alternativeName>
    <alternativeName>
        <fullName evidence="10">Glycogen branching enzyme</fullName>
        <shortName evidence="10">BE</shortName>
    </alternativeName>
</protein>
<evidence type="ECO:0000256" key="7">
    <source>
        <dbReference type="ARBA" id="ARBA00022679"/>
    </source>
</evidence>
<dbReference type="CDD" id="cd11322">
    <property type="entry name" value="AmyAc_Glg_BE"/>
    <property type="match status" value="1"/>
</dbReference>
<dbReference type="Pfam" id="PF00128">
    <property type="entry name" value="Alpha-amylase"/>
    <property type="match status" value="1"/>
</dbReference>
<keyword evidence="9 10" id="KW-0119">Carbohydrate metabolism</keyword>
<dbReference type="Gene3D" id="2.60.40.10">
    <property type="entry name" value="Immunoglobulins"/>
    <property type="match status" value="1"/>
</dbReference>
<dbReference type="GO" id="GO:0005978">
    <property type="term" value="P:glycogen biosynthetic process"/>
    <property type="evidence" value="ECO:0007669"/>
    <property type="project" value="UniProtKB-UniRule"/>
</dbReference>
<keyword evidence="6 10" id="KW-0328">Glycosyltransferase</keyword>
<dbReference type="STRING" id="1810504.PG2T_01035"/>
<dbReference type="Pfam" id="PF02922">
    <property type="entry name" value="CBM_48"/>
    <property type="match status" value="1"/>
</dbReference>
<dbReference type="EC" id="2.4.1.18" evidence="10"/>
<dbReference type="InterPro" id="IPR006407">
    <property type="entry name" value="GlgB"/>
</dbReference>
<dbReference type="NCBIfam" id="NF003811">
    <property type="entry name" value="PRK05402.1"/>
    <property type="match status" value="1"/>
</dbReference>
<accession>A0A1B1YXG5</accession>
<dbReference type="FunCoup" id="A0A1B1YXG5">
    <property type="interactions" value="461"/>
</dbReference>
<comment type="subunit">
    <text evidence="10">Monomer.</text>
</comment>
<dbReference type="FunFam" id="2.60.40.1180:FF:000002">
    <property type="entry name" value="1,4-alpha-glucan branching enzyme GlgB"/>
    <property type="match status" value="1"/>
</dbReference>
<dbReference type="PANTHER" id="PTHR43651:SF3">
    <property type="entry name" value="1,4-ALPHA-GLUCAN-BRANCHING ENZYME"/>
    <property type="match status" value="1"/>
</dbReference>
<name>A0A1B1YXG5_9GAMM</name>
<proteinExistence type="inferred from homology"/>
<dbReference type="InParanoid" id="A0A1B1YXG5"/>
<dbReference type="SUPFAM" id="SSF51011">
    <property type="entry name" value="Glycosyl hydrolase domain"/>
    <property type="match status" value="1"/>
</dbReference>
<dbReference type="Pfam" id="PF02806">
    <property type="entry name" value="Alpha-amylase_C"/>
    <property type="match status" value="1"/>
</dbReference>
<dbReference type="Pfam" id="PF22019">
    <property type="entry name" value="GlgB_N"/>
    <property type="match status" value="1"/>
</dbReference>
<dbReference type="GO" id="GO:0004553">
    <property type="term" value="F:hydrolase activity, hydrolyzing O-glycosyl compounds"/>
    <property type="evidence" value="ECO:0007669"/>
    <property type="project" value="InterPro"/>
</dbReference>
<evidence type="ECO:0000256" key="2">
    <source>
        <dbReference type="ARBA" id="ARBA00002953"/>
    </source>
</evidence>